<comment type="caution">
    <text evidence="2">The sequence shown here is derived from an EMBL/GenBank/DDBJ whole genome shotgun (WGS) entry which is preliminary data.</text>
</comment>
<accession>A0ABS2Q493</accession>
<gene>
    <name evidence="2" type="ORF">JOD45_002882</name>
</gene>
<feature type="domain" description="General stress protein 17M-like" evidence="1">
    <location>
        <begin position="3"/>
        <end position="99"/>
    </location>
</feature>
<dbReference type="RefSeq" id="WP_205004531.1">
    <property type="nucleotide sequence ID" value="NZ_JAFBER010000025.1"/>
</dbReference>
<evidence type="ECO:0000313" key="3">
    <source>
        <dbReference type="Proteomes" id="UP000808914"/>
    </source>
</evidence>
<evidence type="ECO:0000313" key="2">
    <source>
        <dbReference type="EMBL" id="MBM7646650.1"/>
    </source>
</evidence>
<organism evidence="2 3">
    <name type="scientific">Scopulibacillus daqui</name>
    <dbReference type="NCBI Taxonomy" id="1469162"/>
    <lineage>
        <taxon>Bacteria</taxon>
        <taxon>Bacillati</taxon>
        <taxon>Bacillota</taxon>
        <taxon>Bacilli</taxon>
        <taxon>Bacillales</taxon>
        <taxon>Sporolactobacillaceae</taxon>
        <taxon>Scopulibacillus</taxon>
    </lineage>
</organism>
<dbReference type="EMBL" id="JAFBER010000025">
    <property type="protein sequence ID" value="MBM7646650.1"/>
    <property type="molecule type" value="Genomic_DNA"/>
</dbReference>
<reference evidence="2 3" key="1">
    <citation type="submission" date="2021-01" db="EMBL/GenBank/DDBJ databases">
        <title>Genomic Encyclopedia of Type Strains, Phase IV (KMG-IV): sequencing the most valuable type-strain genomes for metagenomic binning, comparative biology and taxonomic classification.</title>
        <authorList>
            <person name="Goeker M."/>
        </authorList>
    </citation>
    <scope>NUCLEOTIDE SEQUENCE [LARGE SCALE GENOMIC DNA]</scope>
    <source>
        <strain evidence="2 3">DSM 28236</strain>
    </source>
</reference>
<proteinExistence type="predicted"/>
<name>A0ABS2Q493_9BACL</name>
<dbReference type="InterPro" id="IPR025889">
    <property type="entry name" value="GSP17M-like_dom"/>
</dbReference>
<dbReference type="Pfam" id="PF11181">
    <property type="entry name" value="YflT"/>
    <property type="match status" value="1"/>
</dbReference>
<sequence>MKPLIHEYDNEQRLISDIKGLKKLGVYRKDIYILSSDNSRTKHLAKQADVNTIGLEELGFSGTLGCLLNEKDDELVKKMKEVGFSNEEAKKYKEKLYQGKILLIINNHQEVRNLHP</sequence>
<protein>
    <recommendedName>
        <fullName evidence="1">General stress protein 17M-like domain-containing protein</fullName>
    </recommendedName>
</protein>
<dbReference type="Proteomes" id="UP000808914">
    <property type="component" value="Unassembled WGS sequence"/>
</dbReference>
<evidence type="ECO:0000259" key="1">
    <source>
        <dbReference type="Pfam" id="PF11181"/>
    </source>
</evidence>
<keyword evidence="3" id="KW-1185">Reference proteome</keyword>